<reference evidence="3 4" key="1">
    <citation type="submission" date="2017-10" db="EMBL/GenBank/DDBJ databases">
        <title>Draft genome of two endophytic bacteria isolated from 'guarana' Paullinia cupana (Mart.) Ducke.</title>
        <authorList>
            <person name="Siqueira K.A."/>
            <person name="Liotti R.G."/>
            <person name="Mendes T.A."/>
            <person name="Soares M.A."/>
        </authorList>
    </citation>
    <scope>NUCLEOTIDE SEQUENCE [LARGE SCALE GENOMIC DNA]</scope>
    <source>
        <strain evidence="3 4">342</strain>
    </source>
</reference>
<evidence type="ECO:0000313" key="4">
    <source>
        <dbReference type="Proteomes" id="UP000239181"/>
    </source>
</evidence>
<dbReference type="Pfam" id="PF00419">
    <property type="entry name" value="Fimbrial"/>
    <property type="match status" value="1"/>
</dbReference>
<feature type="signal peptide" evidence="1">
    <location>
        <begin position="1"/>
        <end position="37"/>
    </location>
</feature>
<evidence type="ECO:0000256" key="1">
    <source>
        <dbReference type="SAM" id="SignalP"/>
    </source>
</evidence>
<dbReference type="Gene3D" id="2.60.40.1090">
    <property type="entry name" value="Fimbrial-type adhesion domain"/>
    <property type="match status" value="1"/>
</dbReference>
<gene>
    <name evidence="3" type="ORF">CQW29_15545</name>
</gene>
<dbReference type="InterPro" id="IPR036937">
    <property type="entry name" value="Adhesion_dom_fimbrial_sf"/>
</dbReference>
<sequence length="182" mass="19429">MLDWITNNQITRKVKMKLLKNGTAFALALLFCNQVNAADNLKFTGTLVIPPQCTIGVDDTGSQIVVAFPGRMPISKIDGVNFMQPVPYNLKCGSGTAGLDLQLTLVGTGSYGDGVIKTNLGDLGIQIYYGSGGSKTKFSLNKPIAINYNSQPEIWAVPVNKPGGTLTDGNFEATATLKAEYH</sequence>
<evidence type="ECO:0000259" key="2">
    <source>
        <dbReference type="Pfam" id="PF00419"/>
    </source>
</evidence>
<dbReference type="Proteomes" id="UP000239181">
    <property type="component" value="Unassembled WGS sequence"/>
</dbReference>
<dbReference type="InterPro" id="IPR050263">
    <property type="entry name" value="Bact_Fimbrial_Adh_Pro"/>
</dbReference>
<accession>A0A2S9I9V5</accession>
<dbReference type="PANTHER" id="PTHR33420:SF33">
    <property type="entry name" value="MINOR FIMBRIAL SUBUNIT"/>
    <property type="match status" value="1"/>
</dbReference>
<feature type="chain" id="PRO_5015534799" evidence="1">
    <location>
        <begin position="38"/>
        <end position="182"/>
    </location>
</feature>
<feature type="domain" description="Fimbrial-type adhesion" evidence="2">
    <location>
        <begin position="42"/>
        <end position="181"/>
    </location>
</feature>
<dbReference type="InterPro" id="IPR008966">
    <property type="entry name" value="Adhesion_dom_sf"/>
</dbReference>
<dbReference type="AlphaFoldDB" id="A0A2S9I9V5"/>
<evidence type="ECO:0000313" key="3">
    <source>
        <dbReference type="EMBL" id="PRD14580.1"/>
    </source>
</evidence>
<dbReference type="GO" id="GO:0043709">
    <property type="term" value="P:cell adhesion involved in single-species biofilm formation"/>
    <property type="evidence" value="ECO:0007669"/>
    <property type="project" value="TreeGrafter"/>
</dbReference>
<keyword evidence="1" id="KW-0732">Signal</keyword>
<name>A0A2S9I9V5_9GAMM</name>
<protein>
    <submittedName>
        <fullName evidence="3">Pilus assembly protein</fullName>
    </submittedName>
</protein>
<dbReference type="GO" id="GO:0009289">
    <property type="term" value="C:pilus"/>
    <property type="evidence" value="ECO:0007669"/>
    <property type="project" value="InterPro"/>
</dbReference>
<dbReference type="PANTHER" id="PTHR33420">
    <property type="entry name" value="FIMBRIAL SUBUNIT ELFA-RELATED"/>
    <property type="match status" value="1"/>
</dbReference>
<proteinExistence type="predicted"/>
<dbReference type="EMBL" id="PDET01000010">
    <property type="protein sequence ID" value="PRD14580.1"/>
    <property type="molecule type" value="Genomic_DNA"/>
</dbReference>
<keyword evidence="4" id="KW-1185">Reference proteome</keyword>
<dbReference type="SUPFAM" id="SSF49401">
    <property type="entry name" value="Bacterial adhesins"/>
    <property type="match status" value="1"/>
</dbReference>
<dbReference type="InterPro" id="IPR000259">
    <property type="entry name" value="Adhesion_dom_fimbrial"/>
</dbReference>
<organism evidence="3 4">
    <name type="scientific">Pantoea coffeiphila</name>
    <dbReference type="NCBI Taxonomy" id="1465635"/>
    <lineage>
        <taxon>Bacteria</taxon>
        <taxon>Pseudomonadati</taxon>
        <taxon>Pseudomonadota</taxon>
        <taxon>Gammaproteobacteria</taxon>
        <taxon>Enterobacterales</taxon>
        <taxon>Erwiniaceae</taxon>
        <taxon>Pantoea</taxon>
    </lineage>
</organism>
<comment type="caution">
    <text evidence="3">The sequence shown here is derived from an EMBL/GenBank/DDBJ whole genome shotgun (WGS) entry which is preliminary data.</text>
</comment>
<dbReference type="OrthoDB" id="6465690at2"/>